<dbReference type="eggNOG" id="ENOG5033VCQ">
    <property type="taxonomic scope" value="Bacteria"/>
</dbReference>
<proteinExistence type="predicted"/>
<accession>A0A0A2LL44</accession>
<protein>
    <recommendedName>
        <fullName evidence="3">Outer membrane protein beta-barrel domain-containing protein</fullName>
    </recommendedName>
</protein>
<dbReference type="EMBL" id="JRLV01000014">
    <property type="protein sequence ID" value="KGO79918.1"/>
    <property type="molecule type" value="Genomic_DNA"/>
</dbReference>
<evidence type="ECO:0008006" key="3">
    <source>
        <dbReference type="Google" id="ProtNLM"/>
    </source>
</evidence>
<reference evidence="1 2" key="1">
    <citation type="submission" date="2013-09" db="EMBL/GenBank/DDBJ databases">
        <authorList>
            <person name="Zeng Z."/>
            <person name="Chen C."/>
        </authorList>
    </citation>
    <scope>NUCLEOTIDE SEQUENCE [LARGE SCALE GENOMIC DNA]</scope>
    <source>
        <strain evidence="1 2">F44-8</strain>
    </source>
</reference>
<dbReference type="STRING" id="1406840.Q763_11985"/>
<evidence type="ECO:0000313" key="1">
    <source>
        <dbReference type="EMBL" id="KGO79918.1"/>
    </source>
</evidence>
<sequence>MYFSINRNFGTWFGNAKSNNQINNHAMKKALLFAALCCFGVQSSIFAQESQPETTNEKEKPVYLYVALGANINSGFKLNDKLANAGFRKIDEATPEFALGFRINIPDSKMYTDIEISGSFYDRNDGGFRTQSISSSSRLRVHYTIWENKDFMFSAGGDVSYTSYYVNLFSRNNYVDLDDLPNTMNNSHVSLRSGLLNVGPSVAFGFLRDTNFPLRINAGYDIGLTNGKWKSDFASVGNTVKENGLGTFYVRLALWAW</sequence>
<dbReference type="Proteomes" id="UP000030129">
    <property type="component" value="Unassembled WGS sequence"/>
</dbReference>
<name>A0A0A2LL44_9FLAO</name>
<evidence type="ECO:0000313" key="2">
    <source>
        <dbReference type="Proteomes" id="UP000030129"/>
    </source>
</evidence>
<organism evidence="1 2">
    <name type="scientific">Flavobacterium beibuense F44-8</name>
    <dbReference type="NCBI Taxonomy" id="1406840"/>
    <lineage>
        <taxon>Bacteria</taxon>
        <taxon>Pseudomonadati</taxon>
        <taxon>Bacteroidota</taxon>
        <taxon>Flavobacteriia</taxon>
        <taxon>Flavobacteriales</taxon>
        <taxon>Flavobacteriaceae</taxon>
        <taxon>Flavobacterium</taxon>
    </lineage>
</organism>
<gene>
    <name evidence="1" type="ORF">Q763_11985</name>
</gene>
<keyword evidence="2" id="KW-1185">Reference proteome</keyword>
<comment type="caution">
    <text evidence="1">The sequence shown here is derived from an EMBL/GenBank/DDBJ whole genome shotgun (WGS) entry which is preliminary data.</text>
</comment>
<dbReference type="AlphaFoldDB" id="A0A0A2LL44"/>